<feature type="compositionally biased region" description="Basic and acidic residues" evidence="3">
    <location>
        <begin position="273"/>
        <end position="285"/>
    </location>
</feature>
<keyword evidence="4" id="KW-1185">Reference proteome</keyword>
<feature type="compositionally biased region" description="Basic and acidic residues" evidence="3">
    <location>
        <begin position="298"/>
        <end position="309"/>
    </location>
</feature>
<evidence type="ECO:0000256" key="1">
    <source>
        <dbReference type="ARBA" id="ARBA00022737"/>
    </source>
</evidence>
<sequence length="749" mass="80372">MSLPSTQDPKPATPTPTKLGSNRDPNTMSKPTTPPGTLDPNPTPKPTKPPDTLDPNPTNKPTTPPGTLDPNPTDKPTTPPGTLDPNPTPKPTTRSGTLDPNSTPKPTNSPSNPDPNPMSKPTTSPSNPDLNPMLKPTLLQSIRDPNPTYKPSQSIYQREAENVRNPNPTYPQTTPMDQPDVHPDSALDSAGQNSRIVDSHVHDGKTANNEGDPLTQHSVAARLIDDETATATATSDGNAGSHPHHSSAVPLSLSPADSNDGNPCHQPHAVPHLKSDETASAKHDAGACLPPNNTASQSRDEASMRRSDSDDSLSIQPYAVRYQEEEEDGNSLRAADYTLTGNTPFVPPTPSDDDGDIEPYAVAYMGQGDTIFVKKCTDGSNTSTRNRNDISASLEGCDSAITGANASASAGIDARHEASLNPNPMYWQNALNPNPMYQPNFGQQPTCETNGGRADPVVFGGGGSEPGKFTRNYGVAVSADNEIFVTDLGNQRVQVFSMEGTYLRLFPTVLPAGKGQKIEPYDVAMDGKGHVWAVGYREKTQQVLHAVQYSKNGLPTTATTFDVQHRTRYPSIAVDLRNNNIIVVAATQIFILQPTGSVYRRFGAAGRLKAEFSYVTTDQASNIVVVDTAQSTVHVYDPSGRHRVTFGGYGQGEGKLLVPRGICVNKTGHIFVADWLKHKVDMFTSSGEFARTVVNISYPWGIALGPDGHLVVTRKTDNTVTIFPRQAILTSSYRTVSVLQPGDDLLISF</sequence>
<reference evidence="4" key="1">
    <citation type="journal article" date="2020" name="Nat. Ecol. Evol.">
        <title>Deeply conserved synteny resolves early events in vertebrate evolution.</title>
        <authorList>
            <person name="Simakov O."/>
            <person name="Marletaz F."/>
            <person name="Yue J.X."/>
            <person name="O'Connell B."/>
            <person name="Jenkins J."/>
            <person name="Brandt A."/>
            <person name="Calef R."/>
            <person name="Tung C.H."/>
            <person name="Huang T.K."/>
            <person name="Schmutz J."/>
            <person name="Satoh N."/>
            <person name="Yu J.K."/>
            <person name="Putnam N.H."/>
            <person name="Green R.E."/>
            <person name="Rokhsar D.S."/>
        </authorList>
    </citation>
    <scope>NUCLEOTIDE SEQUENCE [LARGE SCALE GENOMIC DNA]</scope>
    <source>
        <strain evidence="4">S238N-H82</strain>
    </source>
</reference>
<feature type="repeat" description="NHL" evidence="2">
    <location>
        <begin position="458"/>
        <end position="499"/>
    </location>
</feature>
<dbReference type="AlphaFoldDB" id="A0A9J7MWX9"/>
<accession>A0A9J7MWX9</accession>
<protein>
    <submittedName>
        <fullName evidence="5">Tripartite motif-containing protein 2-like</fullName>
    </submittedName>
</protein>
<reference evidence="5" key="2">
    <citation type="submission" date="2025-08" db="UniProtKB">
        <authorList>
            <consortium name="RefSeq"/>
        </authorList>
    </citation>
    <scope>IDENTIFICATION</scope>
    <source>
        <strain evidence="5">S238N-H82</strain>
        <tissue evidence="5">Testes</tissue>
    </source>
</reference>
<dbReference type="RefSeq" id="XP_035681604.1">
    <property type="nucleotide sequence ID" value="XM_035825711.1"/>
</dbReference>
<dbReference type="InterPro" id="IPR050952">
    <property type="entry name" value="TRIM-NHL_E3_ligases"/>
</dbReference>
<feature type="compositionally biased region" description="Polar residues" evidence="3">
    <location>
        <begin position="164"/>
        <end position="176"/>
    </location>
</feature>
<dbReference type="PANTHER" id="PTHR24104">
    <property type="entry name" value="E3 UBIQUITIN-PROTEIN LIGASE NHLRC1-RELATED"/>
    <property type="match status" value="1"/>
</dbReference>
<dbReference type="Gene3D" id="2.120.10.30">
    <property type="entry name" value="TolB, C-terminal domain"/>
    <property type="match status" value="2"/>
</dbReference>
<organism evidence="4 5">
    <name type="scientific">Branchiostoma floridae</name>
    <name type="common">Florida lancelet</name>
    <name type="synonym">Amphioxus</name>
    <dbReference type="NCBI Taxonomy" id="7739"/>
    <lineage>
        <taxon>Eukaryota</taxon>
        <taxon>Metazoa</taxon>
        <taxon>Chordata</taxon>
        <taxon>Cephalochordata</taxon>
        <taxon>Leptocardii</taxon>
        <taxon>Amphioxiformes</taxon>
        <taxon>Branchiostomatidae</taxon>
        <taxon>Branchiostoma</taxon>
    </lineage>
</organism>
<name>A0A9J7MWX9_BRAFL</name>
<feature type="compositionally biased region" description="Low complexity" evidence="3">
    <location>
        <begin position="99"/>
        <end position="111"/>
    </location>
</feature>
<dbReference type="SUPFAM" id="SSF101898">
    <property type="entry name" value="NHL repeat"/>
    <property type="match status" value="1"/>
</dbReference>
<dbReference type="FunFam" id="2.120.10.30:FF:000064">
    <property type="entry name" value="Uncharacterized protein"/>
    <property type="match status" value="1"/>
</dbReference>
<evidence type="ECO:0000256" key="2">
    <source>
        <dbReference type="PROSITE-ProRule" id="PRU00504"/>
    </source>
</evidence>
<feature type="repeat" description="NHL" evidence="2">
    <location>
        <begin position="646"/>
        <end position="686"/>
    </location>
</feature>
<dbReference type="CDD" id="cd05819">
    <property type="entry name" value="NHL"/>
    <property type="match status" value="1"/>
</dbReference>
<proteinExistence type="predicted"/>
<dbReference type="Proteomes" id="UP000001554">
    <property type="component" value="Chromosome 7"/>
</dbReference>
<evidence type="ECO:0000256" key="3">
    <source>
        <dbReference type="SAM" id="MobiDB-lite"/>
    </source>
</evidence>
<dbReference type="OrthoDB" id="6043636at2759"/>
<dbReference type="KEGG" id="bfo:118419350"/>
<keyword evidence="1" id="KW-0677">Repeat</keyword>
<dbReference type="GeneID" id="118419350"/>
<dbReference type="OMA" id="ATHHNSS"/>
<dbReference type="InterPro" id="IPR001258">
    <property type="entry name" value="NHL_repeat"/>
</dbReference>
<evidence type="ECO:0000313" key="4">
    <source>
        <dbReference type="Proteomes" id="UP000001554"/>
    </source>
</evidence>
<evidence type="ECO:0000313" key="5">
    <source>
        <dbReference type="RefSeq" id="XP_035681604.1"/>
    </source>
</evidence>
<feature type="compositionally biased region" description="Low complexity" evidence="3">
    <location>
        <begin position="53"/>
        <end position="85"/>
    </location>
</feature>
<dbReference type="Pfam" id="PF01436">
    <property type="entry name" value="NHL"/>
    <property type="match status" value="1"/>
</dbReference>
<feature type="compositionally biased region" description="Polar residues" evidence="3">
    <location>
        <begin position="15"/>
        <end position="31"/>
    </location>
</feature>
<dbReference type="InterPro" id="IPR011042">
    <property type="entry name" value="6-blade_b-propeller_TolB-like"/>
</dbReference>
<dbReference type="PROSITE" id="PS51125">
    <property type="entry name" value="NHL"/>
    <property type="match status" value="2"/>
</dbReference>
<dbReference type="PANTHER" id="PTHR24104:SF50">
    <property type="entry name" value="SMP-30_GLUCONOLACTONASE_LRE-LIKE REGION DOMAIN-CONTAINING PROTEIN"/>
    <property type="match status" value="1"/>
</dbReference>
<gene>
    <name evidence="5" type="primary">LOC118419350</name>
</gene>
<feature type="region of interest" description="Disordered" evidence="3">
    <location>
        <begin position="1"/>
        <end position="315"/>
    </location>
</feature>
<dbReference type="PRINTS" id="PR01217">
    <property type="entry name" value="PRICHEXTENSN"/>
</dbReference>